<dbReference type="Proteomes" id="UP000011669">
    <property type="component" value="Unassembled WGS sequence"/>
</dbReference>
<evidence type="ECO:0000259" key="2">
    <source>
        <dbReference type="Pfam" id="PF19099"/>
    </source>
</evidence>
<dbReference type="PATRIC" id="fig|1227455.4.peg.3417"/>
<comment type="caution">
    <text evidence="3">The sequence shown here is derived from an EMBL/GenBank/DDBJ whole genome shotgun (WGS) entry which is preliminary data.</text>
</comment>
<keyword evidence="4" id="KW-1185">Reference proteome</keyword>
<feature type="region of interest" description="Disordered" evidence="1">
    <location>
        <begin position="1"/>
        <end position="31"/>
    </location>
</feature>
<dbReference type="InParanoid" id="M0MAK1"/>
<proteinExistence type="predicted"/>
<dbReference type="AlphaFoldDB" id="M0MAK1"/>
<protein>
    <recommendedName>
        <fullName evidence="2">DUF5786 domain-containing protein</fullName>
    </recommendedName>
</protein>
<gene>
    <name evidence="3" type="ORF">C449_16783</name>
</gene>
<dbReference type="Pfam" id="PF19099">
    <property type="entry name" value="DUF5786"/>
    <property type="match status" value="1"/>
</dbReference>
<sequence length="58" mass="6524">MGAYDAAEHQRREEKTSEVGANAADDDERTQYEGDVEYDVGDADADDLLAQFREIKSR</sequence>
<evidence type="ECO:0000313" key="3">
    <source>
        <dbReference type="EMBL" id="EMA42817.1"/>
    </source>
</evidence>
<reference evidence="3 4" key="1">
    <citation type="journal article" date="2014" name="PLoS Genet.">
        <title>Phylogenetically driven sequencing of extremely halophilic archaea reveals strategies for static and dynamic osmo-response.</title>
        <authorList>
            <person name="Becker E.A."/>
            <person name="Seitzer P.M."/>
            <person name="Tritt A."/>
            <person name="Larsen D."/>
            <person name="Krusor M."/>
            <person name="Yao A.I."/>
            <person name="Wu D."/>
            <person name="Madern D."/>
            <person name="Eisen J.A."/>
            <person name="Darling A.E."/>
            <person name="Facciotti M.T."/>
        </authorList>
    </citation>
    <scope>NUCLEOTIDE SEQUENCE [LARGE SCALE GENOMIC DNA]</scope>
    <source>
        <strain evidence="3 4">DSM 5350</strain>
    </source>
</reference>
<accession>M0MAK1</accession>
<name>M0MAK1_9EURY</name>
<evidence type="ECO:0000313" key="4">
    <source>
        <dbReference type="Proteomes" id="UP000011669"/>
    </source>
</evidence>
<dbReference type="EMBL" id="AOMD01000033">
    <property type="protein sequence ID" value="EMA42817.1"/>
    <property type="molecule type" value="Genomic_DNA"/>
</dbReference>
<feature type="domain" description="DUF5786" evidence="2">
    <location>
        <begin position="1"/>
        <end position="56"/>
    </location>
</feature>
<dbReference type="InterPro" id="IPR043902">
    <property type="entry name" value="DUF5786"/>
</dbReference>
<feature type="compositionally biased region" description="Basic and acidic residues" evidence="1">
    <location>
        <begin position="1"/>
        <end position="17"/>
    </location>
</feature>
<evidence type="ECO:0000256" key="1">
    <source>
        <dbReference type="SAM" id="MobiDB-lite"/>
    </source>
</evidence>
<organism evidence="3 4">
    <name type="scientific">Halococcus saccharolyticus DSM 5350</name>
    <dbReference type="NCBI Taxonomy" id="1227455"/>
    <lineage>
        <taxon>Archaea</taxon>
        <taxon>Methanobacteriati</taxon>
        <taxon>Methanobacteriota</taxon>
        <taxon>Stenosarchaea group</taxon>
        <taxon>Halobacteria</taxon>
        <taxon>Halobacteriales</taxon>
        <taxon>Halococcaceae</taxon>
        <taxon>Halococcus</taxon>
    </lineage>
</organism>